<dbReference type="AlphaFoldDB" id="A0A2T5MJZ3"/>
<evidence type="ECO:0000313" key="3">
    <source>
        <dbReference type="Proteomes" id="UP000244248"/>
    </source>
</evidence>
<dbReference type="OrthoDB" id="391735at2"/>
<evidence type="ECO:0000259" key="1">
    <source>
        <dbReference type="Pfam" id="PF12680"/>
    </source>
</evidence>
<sequence length="157" mass="17868">MHANEELIARFYTAFQQRDGKGMTACYHPQVEFYDPVFQELQGNRAKAMWLMLCERAKDLSIEFSKVHADNTVGQAHWDAWYLFSATGRTVHNIIDARFEFQDGLIRKHIDTFDLHRWAGQALGLSGKLLGGTSFMQNKIRKTALGGLDLYIKKAGG</sequence>
<evidence type="ECO:0000313" key="2">
    <source>
        <dbReference type="EMBL" id="PTU32869.1"/>
    </source>
</evidence>
<dbReference type="Pfam" id="PF12680">
    <property type="entry name" value="SnoaL_2"/>
    <property type="match status" value="1"/>
</dbReference>
<comment type="caution">
    <text evidence="2">The sequence shown here is derived from an EMBL/GenBank/DDBJ whole genome shotgun (WGS) entry which is preliminary data.</text>
</comment>
<protein>
    <submittedName>
        <fullName evidence="2">Nuclear transport factor 2 family protein</fullName>
    </submittedName>
</protein>
<dbReference type="Proteomes" id="UP000244248">
    <property type="component" value="Unassembled WGS sequence"/>
</dbReference>
<feature type="domain" description="SnoaL-like" evidence="1">
    <location>
        <begin position="9"/>
        <end position="109"/>
    </location>
</feature>
<name>A0A2T5MJZ3_9GAMM</name>
<organism evidence="2 3">
    <name type="scientific">Stenotrophobium rhamnosiphilum</name>
    <dbReference type="NCBI Taxonomy" id="2029166"/>
    <lineage>
        <taxon>Bacteria</taxon>
        <taxon>Pseudomonadati</taxon>
        <taxon>Pseudomonadota</taxon>
        <taxon>Gammaproteobacteria</taxon>
        <taxon>Nevskiales</taxon>
        <taxon>Nevskiaceae</taxon>
        <taxon>Stenotrophobium</taxon>
    </lineage>
</organism>
<proteinExistence type="predicted"/>
<dbReference type="SUPFAM" id="SSF54427">
    <property type="entry name" value="NTF2-like"/>
    <property type="match status" value="1"/>
</dbReference>
<dbReference type="InterPro" id="IPR032710">
    <property type="entry name" value="NTF2-like_dom_sf"/>
</dbReference>
<dbReference type="EMBL" id="QANS01000001">
    <property type="protein sequence ID" value="PTU32869.1"/>
    <property type="molecule type" value="Genomic_DNA"/>
</dbReference>
<keyword evidence="3" id="KW-1185">Reference proteome</keyword>
<gene>
    <name evidence="2" type="ORF">CJD38_01785</name>
</gene>
<accession>A0A2T5MJZ3</accession>
<dbReference type="Gene3D" id="3.10.450.50">
    <property type="match status" value="1"/>
</dbReference>
<reference evidence="2 3" key="1">
    <citation type="submission" date="2018-04" db="EMBL/GenBank/DDBJ databases">
        <title>Novel species isolated from glacier.</title>
        <authorList>
            <person name="Liu Q."/>
            <person name="Xin Y.-H."/>
        </authorList>
    </citation>
    <scope>NUCLEOTIDE SEQUENCE [LARGE SCALE GENOMIC DNA]</scope>
    <source>
        <strain evidence="2 3">GT1R17</strain>
    </source>
</reference>
<dbReference type="InterPro" id="IPR037401">
    <property type="entry name" value="SnoaL-like"/>
</dbReference>
<dbReference type="RefSeq" id="WP_107938578.1">
    <property type="nucleotide sequence ID" value="NZ_QANS01000001.1"/>
</dbReference>